<dbReference type="InterPro" id="IPR029058">
    <property type="entry name" value="AB_hydrolase_fold"/>
</dbReference>
<name>A0A095VP40_9GAMM</name>
<comment type="catalytic activity">
    <reaction evidence="5 8">
        <text>S-formylglutathione + H2O = formate + glutathione + H(+)</text>
        <dbReference type="Rhea" id="RHEA:14961"/>
        <dbReference type="ChEBI" id="CHEBI:15377"/>
        <dbReference type="ChEBI" id="CHEBI:15378"/>
        <dbReference type="ChEBI" id="CHEBI:15740"/>
        <dbReference type="ChEBI" id="CHEBI:57688"/>
        <dbReference type="ChEBI" id="CHEBI:57925"/>
        <dbReference type="EC" id="3.1.2.12"/>
    </reaction>
</comment>
<dbReference type="PATRIC" id="fig|1265313.6.peg.2501"/>
<evidence type="ECO:0000256" key="2">
    <source>
        <dbReference type="ARBA" id="ARBA00012479"/>
    </source>
</evidence>
<protein>
    <recommendedName>
        <fullName evidence="2 6">S-formylglutathione hydrolase</fullName>
        <ecNumber evidence="2 6">3.1.2.12</ecNumber>
    </recommendedName>
</protein>
<keyword evidence="4 8" id="KW-0378">Hydrolase</keyword>
<evidence type="ECO:0000256" key="1">
    <source>
        <dbReference type="ARBA" id="ARBA00005622"/>
    </source>
</evidence>
<evidence type="ECO:0000256" key="4">
    <source>
        <dbReference type="ARBA" id="ARBA00022801"/>
    </source>
</evidence>
<evidence type="ECO:0000256" key="7">
    <source>
        <dbReference type="PIRSR" id="PIRSR614186-1"/>
    </source>
</evidence>
<dbReference type="Proteomes" id="UP000029640">
    <property type="component" value="Unassembled WGS sequence"/>
</dbReference>
<dbReference type="Pfam" id="PF00756">
    <property type="entry name" value="Esterase"/>
    <property type="match status" value="1"/>
</dbReference>
<dbReference type="FunFam" id="3.40.50.1820:FF:000002">
    <property type="entry name" value="S-formylglutathione hydrolase"/>
    <property type="match status" value="1"/>
</dbReference>
<comment type="similarity">
    <text evidence="1 8">Belongs to the esterase D family.</text>
</comment>
<dbReference type="GO" id="GO:0052689">
    <property type="term" value="F:carboxylic ester hydrolase activity"/>
    <property type="evidence" value="ECO:0007669"/>
    <property type="project" value="UniProtKB-KW"/>
</dbReference>
<dbReference type="STRING" id="1265313.HRUBRA_02537"/>
<evidence type="ECO:0000313" key="10">
    <source>
        <dbReference type="Proteomes" id="UP000029640"/>
    </source>
</evidence>
<proteinExistence type="inferred from homology"/>
<comment type="caution">
    <text evidence="9">The sequence shown here is derived from an EMBL/GenBank/DDBJ whole genome shotgun (WGS) entry which is preliminary data.</text>
</comment>
<dbReference type="NCBIfam" id="TIGR02821">
    <property type="entry name" value="fghA_ester_D"/>
    <property type="match status" value="1"/>
</dbReference>
<dbReference type="Gene3D" id="3.40.50.1820">
    <property type="entry name" value="alpha/beta hydrolase"/>
    <property type="match status" value="1"/>
</dbReference>
<dbReference type="PANTHER" id="PTHR10061">
    <property type="entry name" value="S-FORMYLGLUTATHIONE HYDROLASE"/>
    <property type="match status" value="1"/>
</dbReference>
<evidence type="ECO:0000313" key="9">
    <source>
        <dbReference type="EMBL" id="KGE02893.1"/>
    </source>
</evidence>
<dbReference type="InterPro" id="IPR014186">
    <property type="entry name" value="S-formylglutathione_hydrol"/>
</dbReference>
<feature type="active site" description="Charge relay system" evidence="7">
    <location>
        <position position="259"/>
    </location>
</feature>
<dbReference type="AlphaFoldDB" id="A0A095VP40"/>
<dbReference type="GO" id="GO:0046294">
    <property type="term" value="P:formaldehyde catabolic process"/>
    <property type="evidence" value="ECO:0007669"/>
    <property type="project" value="InterPro"/>
</dbReference>
<dbReference type="PANTHER" id="PTHR10061:SF0">
    <property type="entry name" value="S-FORMYLGLUTATHIONE HYDROLASE"/>
    <property type="match status" value="1"/>
</dbReference>
<keyword evidence="3 8" id="KW-0719">Serine esterase</keyword>
<dbReference type="EC" id="3.1.2.12" evidence="2 6"/>
<keyword evidence="10" id="KW-1185">Reference proteome</keyword>
<accession>A0A095VP40</accession>
<evidence type="ECO:0000256" key="6">
    <source>
        <dbReference type="NCBIfam" id="TIGR02821"/>
    </source>
</evidence>
<dbReference type="OrthoDB" id="9782200at2"/>
<dbReference type="SUPFAM" id="SSF53474">
    <property type="entry name" value="alpha/beta-Hydrolases"/>
    <property type="match status" value="1"/>
</dbReference>
<gene>
    <name evidence="9" type="ORF">HRUBRA_02537</name>
</gene>
<evidence type="ECO:0000256" key="8">
    <source>
        <dbReference type="RuleBase" id="RU363068"/>
    </source>
</evidence>
<organism evidence="9 10">
    <name type="scientific">Pseudohaliea rubra DSM 19751</name>
    <dbReference type="NCBI Taxonomy" id="1265313"/>
    <lineage>
        <taxon>Bacteria</taxon>
        <taxon>Pseudomonadati</taxon>
        <taxon>Pseudomonadota</taxon>
        <taxon>Gammaproteobacteria</taxon>
        <taxon>Cellvibrionales</taxon>
        <taxon>Halieaceae</taxon>
        <taxon>Pseudohaliea</taxon>
    </lineage>
</organism>
<reference evidence="9 10" key="1">
    <citation type="journal article" date="2014" name="Genome Announc.">
        <title>Genome Sequence of Gammaproteobacterial Pseudohaliea rubra Type Strain DSM 19751, Isolated from Coastal Seawater of the Mediterranean Sea.</title>
        <authorList>
            <person name="Spring S."/>
            <person name="Fiebig A."/>
            <person name="Riedel T."/>
            <person name="Goker M."/>
            <person name="Klenk H.P."/>
        </authorList>
    </citation>
    <scope>NUCLEOTIDE SEQUENCE [LARGE SCALE GENOMIC DNA]</scope>
    <source>
        <strain evidence="9 10">DSM 19751</strain>
    </source>
</reference>
<comment type="function">
    <text evidence="8">Serine hydrolase involved in the detoxification of formaldehyde.</text>
</comment>
<dbReference type="GO" id="GO:0018738">
    <property type="term" value="F:S-formylglutathione hydrolase activity"/>
    <property type="evidence" value="ECO:0007669"/>
    <property type="project" value="UniProtKB-UniRule"/>
</dbReference>
<dbReference type="GO" id="GO:0005829">
    <property type="term" value="C:cytosol"/>
    <property type="evidence" value="ECO:0007669"/>
    <property type="project" value="TreeGrafter"/>
</dbReference>
<dbReference type="eggNOG" id="COG0627">
    <property type="taxonomic scope" value="Bacteria"/>
</dbReference>
<dbReference type="EMBL" id="AUVB01000080">
    <property type="protein sequence ID" value="KGE02893.1"/>
    <property type="molecule type" value="Genomic_DNA"/>
</dbReference>
<dbReference type="InterPro" id="IPR000801">
    <property type="entry name" value="Esterase-like"/>
</dbReference>
<feature type="active site" description="Charge relay system" evidence="7">
    <location>
        <position position="150"/>
    </location>
</feature>
<sequence>MALETLAASRCFDGEQLRLRHAATTVDCTMTFSVFLPPQARQGPVPVLYWLSGLTCTDENFVTKAGAQRYAAEAGIALVAADTSPRGDAVPDDPEGAWDFGLGAGFYVNATEAPWRDHYRMYDYVVHELPALVTAEFPLRDGQAAIAGHSMGGHGALVAGLRNPDRYASISAFAPISAPSQCPWGRKALGHYLGPDPTRWRAWDAEALLRDGASARPLLVDQGGADGFLEEQLMPERLAAACADAGVEATLRQQPGYDHSYYFIASFIGEHIAFHAERLGAA</sequence>
<dbReference type="HOGENOM" id="CLU_056472_0_0_6"/>
<evidence type="ECO:0000256" key="3">
    <source>
        <dbReference type="ARBA" id="ARBA00022487"/>
    </source>
</evidence>
<feature type="active site" description="Charge relay system" evidence="7">
    <location>
        <position position="226"/>
    </location>
</feature>
<evidence type="ECO:0000256" key="5">
    <source>
        <dbReference type="ARBA" id="ARBA00047590"/>
    </source>
</evidence>